<dbReference type="EMBL" id="MU005569">
    <property type="protein sequence ID" value="KAF2691547.1"/>
    <property type="molecule type" value="Genomic_DNA"/>
</dbReference>
<proteinExistence type="predicted"/>
<keyword evidence="3" id="KW-1185">Reference proteome</keyword>
<feature type="region of interest" description="Disordered" evidence="1">
    <location>
        <begin position="1"/>
        <end position="37"/>
    </location>
</feature>
<sequence length="633" mass="69299">MASRRAINSGPSRYATSRDHDDHPESEEEPIGLEHNNRRLRQAIRYLNTEGGPDPPAEYINRVQDIQDAIIKQYREASYPHDPQLYRQLRSLVREVQNNFQRVIGEESTADLEDSDASIEDLFTPDAFNREEEDQELTPPDRRAHRSATLSPPPAGPRKAEVLKTQYLYGGPDNEVEEWHKDFPAALSFGETLYMQGWESVKIDYDLAESAKKSADDPNHVVTTNVPYSAVEARFGTPNQYESGSRFKIPGKVWDMVKKLTTSPSSLTSIVDEFNEGGDLQEQKNKDYAPRVFLPQISLVPRPHTSPNACGKQPIQVKSPPSAATDDDLVFDGINESFSTPTPTVRQSFVPRPTPKSKLSKSALRKFDERRIAVTGISPTPPPTQPDTTPRTKSKEPTPARLQYVRAGSSTARKPGRPRKDSVAVASPAPSAPSTAQKPGCPRKDSRIAAAPPAPSASATRSGRKRKSSDTTYVPEPASPSAASEPSPTVIRVRKRKRSHTEYVPSPTEPRPPVRKTKTTAAAAKVMKTRAVKNVAVKTPAVKAPAVKAPAAKKPVLTKLAVKKSVAFASKETPPPVTRSTPKKTLAVKKSAIKRKVKEAGSVPEVLAKDVQKPDVAVGAVTRGMMRSGVKVK</sequence>
<dbReference type="AlphaFoldDB" id="A0A6G1JLU8"/>
<feature type="compositionally biased region" description="Low complexity" evidence="1">
    <location>
        <begin position="475"/>
        <end position="488"/>
    </location>
</feature>
<feature type="compositionally biased region" description="Polar residues" evidence="1">
    <location>
        <begin position="336"/>
        <end position="347"/>
    </location>
</feature>
<evidence type="ECO:0000256" key="1">
    <source>
        <dbReference type="SAM" id="MobiDB-lite"/>
    </source>
</evidence>
<feature type="region of interest" description="Disordered" evidence="1">
    <location>
        <begin position="125"/>
        <end position="160"/>
    </location>
</feature>
<evidence type="ECO:0000313" key="3">
    <source>
        <dbReference type="Proteomes" id="UP000799291"/>
    </source>
</evidence>
<feature type="compositionally biased region" description="Low complexity" evidence="1">
    <location>
        <begin position="423"/>
        <end position="434"/>
    </location>
</feature>
<accession>A0A6G1JLU8</accession>
<reference evidence="2" key="1">
    <citation type="journal article" date="2020" name="Stud. Mycol.">
        <title>101 Dothideomycetes genomes: a test case for predicting lifestyles and emergence of pathogens.</title>
        <authorList>
            <person name="Haridas S."/>
            <person name="Albert R."/>
            <person name="Binder M."/>
            <person name="Bloem J."/>
            <person name="Labutti K."/>
            <person name="Salamov A."/>
            <person name="Andreopoulos B."/>
            <person name="Baker S."/>
            <person name="Barry K."/>
            <person name="Bills G."/>
            <person name="Bluhm B."/>
            <person name="Cannon C."/>
            <person name="Castanera R."/>
            <person name="Culley D."/>
            <person name="Daum C."/>
            <person name="Ezra D."/>
            <person name="Gonzalez J."/>
            <person name="Henrissat B."/>
            <person name="Kuo A."/>
            <person name="Liang C."/>
            <person name="Lipzen A."/>
            <person name="Lutzoni F."/>
            <person name="Magnuson J."/>
            <person name="Mondo S."/>
            <person name="Nolan M."/>
            <person name="Ohm R."/>
            <person name="Pangilinan J."/>
            <person name="Park H.-J."/>
            <person name="Ramirez L."/>
            <person name="Alfaro M."/>
            <person name="Sun H."/>
            <person name="Tritt A."/>
            <person name="Yoshinaga Y."/>
            <person name="Zwiers L.-H."/>
            <person name="Turgeon B."/>
            <person name="Goodwin S."/>
            <person name="Spatafora J."/>
            <person name="Crous P."/>
            <person name="Grigoriev I."/>
        </authorList>
    </citation>
    <scope>NUCLEOTIDE SEQUENCE</scope>
    <source>
        <strain evidence="2">CBS 122367</strain>
    </source>
</reference>
<organism evidence="2 3">
    <name type="scientific">Lentithecium fluviatile CBS 122367</name>
    <dbReference type="NCBI Taxonomy" id="1168545"/>
    <lineage>
        <taxon>Eukaryota</taxon>
        <taxon>Fungi</taxon>
        <taxon>Dikarya</taxon>
        <taxon>Ascomycota</taxon>
        <taxon>Pezizomycotina</taxon>
        <taxon>Dothideomycetes</taxon>
        <taxon>Pleosporomycetidae</taxon>
        <taxon>Pleosporales</taxon>
        <taxon>Massarineae</taxon>
        <taxon>Lentitheciaceae</taxon>
        <taxon>Lentithecium</taxon>
    </lineage>
</organism>
<gene>
    <name evidence="2" type="ORF">K458DRAFT_411270</name>
</gene>
<feature type="region of interest" description="Disordered" evidence="1">
    <location>
        <begin position="300"/>
        <end position="519"/>
    </location>
</feature>
<protein>
    <submittedName>
        <fullName evidence="2">Uncharacterized protein</fullName>
    </submittedName>
</protein>
<dbReference type="OrthoDB" id="3779124at2759"/>
<name>A0A6G1JLU8_9PLEO</name>
<dbReference type="Proteomes" id="UP000799291">
    <property type="component" value="Unassembled WGS sequence"/>
</dbReference>
<evidence type="ECO:0000313" key="2">
    <source>
        <dbReference type="EMBL" id="KAF2691547.1"/>
    </source>
</evidence>